<reference evidence="2" key="1">
    <citation type="submission" date="2019-02" db="EMBL/GenBank/DDBJ databases">
        <authorList>
            <person name="Gruber-Vodicka R. H."/>
            <person name="Seah K. B. B."/>
        </authorList>
    </citation>
    <scope>NUCLEOTIDE SEQUENCE</scope>
    <source>
        <strain evidence="2">BECK_DK161</strain>
    </source>
</reference>
<dbReference type="Pfam" id="PF04754">
    <property type="entry name" value="Transposase_31"/>
    <property type="match status" value="1"/>
</dbReference>
<dbReference type="PANTHER" id="PTHR34611">
    <property type="match status" value="1"/>
</dbReference>
<sequence length="345" mass="40564">MTDDISQPHDRFLKEMLSQPERAGALLREHLPTAISRFLSDKPPERVPDSFVEKNFREHFSDRLFQVETIHGKTALLYVLIEHKSAPDNKVGWQLLKYMLEILKDWEKRNPGWDRLPAVVPLVFYHGATEWKIPNEFLHLVDAEAGWEDYLLNFRFPVLDLGIIPDAKLSEDKRLRPWLVAMKYATRKDQQQAALEILIPSLQGAPEDLYPILYYLVRVYRYDEPTLRKIIRDVHPEKEEKMMSQFAEDIRSQFAQEIERKVVSQYTREIERKVISQYTREIEKKVVSQYTQEIERKVRESVLQEGEYKKAAEIARALVNDGMAIHSVSKYSGLSEDEIRKLSVH</sequence>
<dbReference type="InterPro" id="IPR051699">
    <property type="entry name" value="Rpn/YhgA-like_nuclease"/>
</dbReference>
<evidence type="ECO:0000313" key="2">
    <source>
        <dbReference type="EMBL" id="VFJ46435.1"/>
    </source>
</evidence>
<accession>A0A450S3X5</accession>
<feature type="domain" description="Transposase (putative) YhgA-like" evidence="1">
    <location>
        <begin position="7"/>
        <end position="194"/>
    </location>
</feature>
<dbReference type="AlphaFoldDB" id="A0A450S3X5"/>
<dbReference type="GO" id="GO:0006310">
    <property type="term" value="P:DNA recombination"/>
    <property type="evidence" value="ECO:0007669"/>
    <property type="project" value="TreeGrafter"/>
</dbReference>
<gene>
    <name evidence="2" type="ORF">BECKDK2373C_GA0170839_10153</name>
</gene>
<organism evidence="2">
    <name type="scientific">Candidatus Kentrum sp. DK</name>
    <dbReference type="NCBI Taxonomy" id="2126562"/>
    <lineage>
        <taxon>Bacteria</taxon>
        <taxon>Pseudomonadati</taxon>
        <taxon>Pseudomonadota</taxon>
        <taxon>Gammaproteobacteria</taxon>
        <taxon>Candidatus Kentrum</taxon>
    </lineage>
</organism>
<dbReference type="EMBL" id="CAADEY010000015">
    <property type="protein sequence ID" value="VFJ46435.1"/>
    <property type="molecule type" value="Genomic_DNA"/>
</dbReference>
<dbReference type="PANTHER" id="PTHR34611:SF2">
    <property type="entry name" value="INACTIVE RECOMBINATION-PROMOTING NUCLEASE-LIKE PROTEIN RPNE-RELATED"/>
    <property type="match status" value="1"/>
</dbReference>
<evidence type="ECO:0000259" key="1">
    <source>
        <dbReference type="Pfam" id="PF04754"/>
    </source>
</evidence>
<proteinExistence type="predicted"/>
<dbReference type="InterPro" id="IPR006842">
    <property type="entry name" value="Transposase_31"/>
</dbReference>
<protein>
    <recommendedName>
        <fullName evidence="1">Transposase (putative) YhgA-like domain-containing protein</fullName>
    </recommendedName>
</protein>
<dbReference type="GO" id="GO:1990238">
    <property type="term" value="F:double-stranded DNA endonuclease activity"/>
    <property type="evidence" value="ECO:0007669"/>
    <property type="project" value="TreeGrafter"/>
</dbReference>
<name>A0A450S3X5_9GAMM</name>